<feature type="binding site" evidence="8">
    <location>
        <position position="159"/>
    </location>
    <ligand>
        <name>tRNA</name>
        <dbReference type="ChEBI" id="CHEBI:17843"/>
    </ligand>
</feature>
<dbReference type="EC" id="3.1.1.29" evidence="1 8"/>
<evidence type="ECO:0000313" key="12">
    <source>
        <dbReference type="Proteomes" id="UP000204221"/>
    </source>
</evidence>
<keyword evidence="12" id="KW-1185">Reference proteome</keyword>
<keyword evidence="4 8" id="KW-0694">RNA-binding</keyword>
<dbReference type="PANTHER" id="PTHR17224">
    <property type="entry name" value="PEPTIDYL-TRNA HYDROLASE"/>
    <property type="match status" value="1"/>
</dbReference>
<dbReference type="PROSITE" id="PS01195">
    <property type="entry name" value="PEPT_TRNA_HYDROL_1"/>
    <property type="match status" value="1"/>
</dbReference>
<sequence length="282" mass="30612">MELTAAQVRQAVFARADLLRRGYHVGEVDTFLERVALALEGRAELSSAEVESVAFSRSPWGTRGYHEDDVDVFLDRVHQALADRAGEKKSVDEPQLCLVVGLGNPGPSYAGNRHNIGFMVLDELASRVGGKFKNHKSSAEVVEGRLSGRRAALAKPKSYMNLSGGAVAGAVRFFKIPPAAVIVVHDELDLPFGTVRMKLGGGDNGHNGLRSITSSLGTKDYLRVRCGIGRPPGRMDPAAFVLRDFSTVERKELPFFVDHSADAVEALMTEGLEAAQNRFHTK</sequence>
<protein>
    <recommendedName>
        <fullName evidence="7 8">Peptidyl-tRNA hydrolase</fullName>
        <shortName evidence="8">Pth</shortName>
        <ecNumber evidence="1 8">3.1.1.29</ecNumber>
    </recommendedName>
</protein>
<dbReference type="GO" id="GO:0004045">
    <property type="term" value="F:peptidyl-tRNA hydrolase activity"/>
    <property type="evidence" value="ECO:0007669"/>
    <property type="project" value="UniProtKB-UniRule"/>
</dbReference>
<comment type="function">
    <text evidence="8">Catalyzes the release of premature peptidyl moieties from peptidyl-tRNA molecules trapped in stalled 50S ribosomal subunits, and thus maintains levels of free tRNAs and 50S ribosomes.</text>
</comment>
<evidence type="ECO:0000256" key="5">
    <source>
        <dbReference type="ARBA" id="ARBA00038063"/>
    </source>
</evidence>
<evidence type="ECO:0000256" key="4">
    <source>
        <dbReference type="ARBA" id="ARBA00022884"/>
    </source>
</evidence>
<dbReference type="GO" id="GO:0005737">
    <property type="term" value="C:cytoplasm"/>
    <property type="evidence" value="ECO:0007669"/>
    <property type="project" value="UniProtKB-SubCell"/>
</dbReference>
<evidence type="ECO:0000256" key="6">
    <source>
        <dbReference type="ARBA" id="ARBA00048707"/>
    </source>
</evidence>
<keyword evidence="8" id="KW-0963">Cytoplasm</keyword>
<dbReference type="AlphaFoldDB" id="A0A221VYN2"/>
<reference evidence="11 12" key="1">
    <citation type="submission" date="2017-07" db="EMBL/GenBank/DDBJ databases">
        <title>Complete genome sequence of Actinoalloteichus hoggarensis DSM 45943, type strain of Actinoalloteichus hoggarensis.</title>
        <authorList>
            <person name="Ruckert C."/>
            <person name="Nouioui I."/>
            <person name="Willmese J."/>
            <person name="van Wezel G."/>
            <person name="Klenk H.-P."/>
            <person name="Kalinowski J."/>
            <person name="Zotchev S.B."/>
        </authorList>
    </citation>
    <scope>NUCLEOTIDE SEQUENCE [LARGE SCALE GENOMIC DNA]</scope>
    <source>
        <strain evidence="11 12">DSM 45943</strain>
    </source>
</reference>
<dbReference type="HAMAP" id="MF_00083">
    <property type="entry name" value="Pept_tRNA_hydro_bact"/>
    <property type="match status" value="1"/>
</dbReference>
<evidence type="ECO:0000256" key="8">
    <source>
        <dbReference type="HAMAP-Rule" id="MF_00083"/>
    </source>
</evidence>
<evidence type="ECO:0000256" key="10">
    <source>
        <dbReference type="RuleBase" id="RU004320"/>
    </source>
</evidence>
<comment type="subcellular location">
    <subcellularLocation>
        <location evidence="8">Cytoplasm</location>
    </subcellularLocation>
</comment>
<dbReference type="PROSITE" id="PS01196">
    <property type="entry name" value="PEPT_TRNA_HYDROL_2"/>
    <property type="match status" value="1"/>
</dbReference>
<dbReference type="CDD" id="cd00462">
    <property type="entry name" value="PTH"/>
    <property type="match status" value="1"/>
</dbReference>
<comment type="subunit">
    <text evidence="8">Monomer.</text>
</comment>
<dbReference type="NCBIfam" id="TIGR03544">
    <property type="entry name" value="DivI1A_domain"/>
    <property type="match status" value="2"/>
</dbReference>
<comment type="similarity">
    <text evidence="5 8 10">Belongs to the PTH family.</text>
</comment>
<feature type="binding site" evidence="8">
    <location>
        <position position="161"/>
    </location>
    <ligand>
        <name>tRNA</name>
        <dbReference type="ChEBI" id="CHEBI:17843"/>
    </ligand>
</feature>
<dbReference type="Gene3D" id="3.40.50.1470">
    <property type="entry name" value="Peptidyl-tRNA hydrolase"/>
    <property type="match status" value="1"/>
</dbReference>
<proteinExistence type="inferred from homology"/>
<dbReference type="KEGG" id="ahg:AHOG_03465"/>
<evidence type="ECO:0000256" key="2">
    <source>
        <dbReference type="ARBA" id="ARBA00022555"/>
    </source>
</evidence>
<keyword evidence="3 8" id="KW-0378">Hydrolase</keyword>
<dbReference type="SUPFAM" id="SSF53178">
    <property type="entry name" value="Peptidyl-tRNA hydrolase-like"/>
    <property type="match status" value="1"/>
</dbReference>
<feature type="site" description="Stabilizes the basic form of H active site to accept a proton" evidence="8">
    <location>
        <position position="186"/>
    </location>
</feature>
<name>A0A221VYN2_9PSEU</name>
<keyword evidence="2 8" id="KW-0820">tRNA-binding</keyword>
<dbReference type="Proteomes" id="UP000204221">
    <property type="component" value="Chromosome"/>
</dbReference>
<organism evidence="11 12">
    <name type="scientific">Actinoalloteichus hoggarensis</name>
    <dbReference type="NCBI Taxonomy" id="1470176"/>
    <lineage>
        <taxon>Bacteria</taxon>
        <taxon>Bacillati</taxon>
        <taxon>Actinomycetota</taxon>
        <taxon>Actinomycetes</taxon>
        <taxon>Pseudonocardiales</taxon>
        <taxon>Pseudonocardiaceae</taxon>
        <taxon>Actinoalloteichus</taxon>
    </lineage>
</organism>
<dbReference type="PANTHER" id="PTHR17224:SF1">
    <property type="entry name" value="PEPTIDYL-TRNA HYDROLASE"/>
    <property type="match status" value="1"/>
</dbReference>
<dbReference type="GO" id="GO:0006515">
    <property type="term" value="P:protein quality control for misfolded or incompletely synthesized proteins"/>
    <property type="evidence" value="ECO:0007669"/>
    <property type="project" value="UniProtKB-UniRule"/>
</dbReference>
<evidence type="ECO:0000313" key="11">
    <source>
        <dbReference type="EMBL" id="ASO18351.1"/>
    </source>
</evidence>
<evidence type="ECO:0000256" key="3">
    <source>
        <dbReference type="ARBA" id="ARBA00022801"/>
    </source>
</evidence>
<feature type="active site" description="Proton acceptor" evidence="8">
    <location>
        <position position="114"/>
    </location>
</feature>
<feature type="binding site" evidence="8">
    <location>
        <position position="207"/>
    </location>
    <ligand>
        <name>tRNA</name>
        <dbReference type="ChEBI" id="CHEBI:17843"/>
    </ligand>
</feature>
<dbReference type="InterPro" id="IPR018171">
    <property type="entry name" value="Pept_tRNA_hydro_CS"/>
</dbReference>
<dbReference type="OrthoDB" id="9800507at2"/>
<feature type="site" description="Discriminates between blocked and unblocked aminoacyl-tRNA" evidence="8">
    <location>
        <position position="104"/>
    </location>
</feature>
<dbReference type="FunFam" id="3.40.50.1470:FF:000001">
    <property type="entry name" value="Peptidyl-tRNA hydrolase"/>
    <property type="match status" value="1"/>
</dbReference>
<accession>A0A221VYN2</accession>
<dbReference type="InterPro" id="IPR036416">
    <property type="entry name" value="Pept_tRNA_hydro_sf"/>
</dbReference>
<comment type="catalytic activity">
    <reaction evidence="6 8 9">
        <text>an N-acyl-L-alpha-aminoacyl-tRNA + H2O = an N-acyl-L-amino acid + a tRNA + H(+)</text>
        <dbReference type="Rhea" id="RHEA:54448"/>
        <dbReference type="Rhea" id="RHEA-COMP:10123"/>
        <dbReference type="Rhea" id="RHEA-COMP:13883"/>
        <dbReference type="ChEBI" id="CHEBI:15377"/>
        <dbReference type="ChEBI" id="CHEBI:15378"/>
        <dbReference type="ChEBI" id="CHEBI:59874"/>
        <dbReference type="ChEBI" id="CHEBI:78442"/>
        <dbReference type="ChEBI" id="CHEBI:138191"/>
        <dbReference type="EC" id="3.1.1.29"/>
    </reaction>
</comment>
<dbReference type="GO" id="GO:0072344">
    <property type="term" value="P:rescue of stalled ribosome"/>
    <property type="evidence" value="ECO:0007669"/>
    <property type="project" value="UniProtKB-UniRule"/>
</dbReference>
<dbReference type="InterPro" id="IPR001328">
    <property type="entry name" value="Pept_tRNA_hydro"/>
</dbReference>
<gene>
    <name evidence="8 11" type="primary">pth</name>
    <name evidence="11" type="ORF">AHOG_03465</name>
</gene>
<dbReference type="Gene3D" id="6.10.250.660">
    <property type="match status" value="2"/>
</dbReference>
<comment type="function">
    <text evidence="8">Hydrolyzes ribosome-free peptidyl-tRNAs (with 1 or more amino acids incorporated), which drop off the ribosome during protein synthesis, or as a result of ribosome stalling.</text>
</comment>
<feature type="binding site" evidence="8">
    <location>
        <position position="109"/>
    </location>
    <ligand>
        <name>tRNA</name>
        <dbReference type="ChEBI" id="CHEBI:17843"/>
    </ligand>
</feature>
<evidence type="ECO:0000256" key="9">
    <source>
        <dbReference type="RuleBase" id="RU000673"/>
    </source>
</evidence>
<dbReference type="NCBIfam" id="TIGR00447">
    <property type="entry name" value="pth"/>
    <property type="match status" value="1"/>
</dbReference>
<evidence type="ECO:0000256" key="1">
    <source>
        <dbReference type="ARBA" id="ARBA00013260"/>
    </source>
</evidence>
<evidence type="ECO:0000256" key="7">
    <source>
        <dbReference type="ARBA" id="ARBA00050038"/>
    </source>
</evidence>
<dbReference type="InterPro" id="IPR019933">
    <property type="entry name" value="DivIVA_domain"/>
</dbReference>
<dbReference type="EMBL" id="CP022521">
    <property type="protein sequence ID" value="ASO18351.1"/>
    <property type="molecule type" value="Genomic_DNA"/>
</dbReference>
<dbReference type="Pfam" id="PF01195">
    <property type="entry name" value="Pept_tRNA_hydro"/>
    <property type="match status" value="1"/>
</dbReference>
<dbReference type="GO" id="GO:0000049">
    <property type="term" value="F:tRNA binding"/>
    <property type="evidence" value="ECO:0007669"/>
    <property type="project" value="UniProtKB-UniRule"/>
</dbReference>